<evidence type="ECO:0000313" key="3">
    <source>
        <dbReference type="Proteomes" id="UP000274822"/>
    </source>
</evidence>
<keyword evidence="3" id="KW-1185">Reference proteome</keyword>
<evidence type="ECO:0000313" key="2">
    <source>
        <dbReference type="EMBL" id="RUS33078.1"/>
    </source>
</evidence>
<dbReference type="AlphaFoldDB" id="A0A433QTJ0"/>
<feature type="region of interest" description="Disordered" evidence="1">
    <location>
        <begin position="60"/>
        <end position="89"/>
    </location>
</feature>
<name>A0A433QTJ0_9FUNG</name>
<dbReference type="Proteomes" id="UP000274822">
    <property type="component" value="Unassembled WGS sequence"/>
</dbReference>
<sequence>MNGDVTFLTSSTMSPATSRTTEQKLFSFHSSPSQKLMSLMQGGYLENGWNLKILPPANWSRKRGSCDQKRRMSGMSKRTIARRSRPKPKAQPILSVRPVEIYSLCEIWQGDDSLEWIWLIGDSHLQRS</sequence>
<organism evidence="2 3">
    <name type="scientific">Jimgerdemannia flammicorona</name>
    <dbReference type="NCBI Taxonomy" id="994334"/>
    <lineage>
        <taxon>Eukaryota</taxon>
        <taxon>Fungi</taxon>
        <taxon>Fungi incertae sedis</taxon>
        <taxon>Mucoromycota</taxon>
        <taxon>Mucoromycotina</taxon>
        <taxon>Endogonomycetes</taxon>
        <taxon>Endogonales</taxon>
        <taxon>Endogonaceae</taxon>
        <taxon>Jimgerdemannia</taxon>
    </lineage>
</organism>
<dbReference type="EMBL" id="RBNJ01001519">
    <property type="protein sequence ID" value="RUS33078.1"/>
    <property type="molecule type" value="Genomic_DNA"/>
</dbReference>
<comment type="caution">
    <text evidence="2">The sequence shown here is derived from an EMBL/GenBank/DDBJ whole genome shotgun (WGS) entry which is preliminary data.</text>
</comment>
<gene>
    <name evidence="2" type="ORF">BC938DRAFT_473200</name>
</gene>
<proteinExistence type="predicted"/>
<accession>A0A433QTJ0</accession>
<evidence type="ECO:0000256" key="1">
    <source>
        <dbReference type="SAM" id="MobiDB-lite"/>
    </source>
</evidence>
<protein>
    <submittedName>
        <fullName evidence="2">Uncharacterized protein</fullName>
    </submittedName>
</protein>
<feature type="compositionally biased region" description="Basic residues" evidence="1">
    <location>
        <begin position="79"/>
        <end position="88"/>
    </location>
</feature>
<reference evidence="2 3" key="1">
    <citation type="journal article" date="2018" name="New Phytol.">
        <title>Phylogenomics of Endogonaceae and evolution of mycorrhizas within Mucoromycota.</title>
        <authorList>
            <person name="Chang Y."/>
            <person name="Desiro A."/>
            <person name="Na H."/>
            <person name="Sandor L."/>
            <person name="Lipzen A."/>
            <person name="Clum A."/>
            <person name="Barry K."/>
            <person name="Grigoriev I.V."/>
            <person name="Martin F.M."/>
            <person name="Stajich J.E."/>
            <person name="Smith M.E."/>
            <person name="Bonito G."/>
            <person name="Spatafora J.W."/>
        </authorList>
    </citation>
    <scope>NUCLEOTIDE SEQUENCE [LARGE SCALE GENOMIC DNA]</scope>
    <source>
        <strain evidence="2 3">AD002</strain>
    </source>
</reference>